<dbReference type="Pfam" id="PF13585">
    <property type="entry name" value="CHU_C"/>
    <property type="match status" value="1"/>
</dbReference>
<dbReference type="EMBL" id="JAABLM010000006">
    <property type="protein sequence ID" value="NBL64847.1"/>
    <property type="molecule type" value="Genomic_DNA"/>
</dbReference>
<protein>
    <submittedName>
        <fullName evidence="3">T9SS type B sorting domain-containing protein</fullName>
    </submittedName>
</protein>
<gene>
    <name evidence="3" type="ORF">GV828_06490</name>
</gene>
<feature type="domain" description="Ig-like" evidence="2">
    <location>
        <begin position="671"/>
        <end position="743"/>
    </location>
</feature>
<dbReference type="Pfam" id="PF19081">
    <property type="entry name" value="Ig_7"/>
    <property type="match status" value="1"/>
</dbReference>
<evidence type="ECO:0000259" key="2">
    <source>
        <dbReference type="Pfam" id="PF19081"/>
    </source>
</evidence>
<reference evidence="4" key="1">
    <citation type="submission" date="2020-01" db="EMBL/GenBank/DDBJ databases">
        <title>Sphingomonas sp. strain CSW-10.</title>
        <authorList>
            <person name="Chen W.-M."/>
        </authorList>
    </citation>
    <scope>NUCLEOTIDE SEQUENCE [LARGE SCALE GENOMIC DNA]</scope>
    <source>
        <strain evidence="4">NST-5</strain>
    </source>
</reference>
<dbReference type="NCBIfam" id="TIGR04131">
    <property type="entry name" value="Bac_Flav_CTERM"/>
    <property type="match status" value="1"/>
</dbReference>
<organism evidence="3 4">
    <name type="scientific">Flavobacterium ichthyis</name>
    <dbReference type="NCBI Taxonomy" id="2698827"/>
    <lineage>
        <taxon>Bacteria</taxon>
        <taxon>Pseudomonadati</taxon>
        <taxon>Bacteroidota</taxon>
        <taxon>Flavobacteriia</taxon>
        <taxon>Flavobacteriales</taxon>
        <taxon>Flavobacteriaceae</taxon>
        <taxon>Flavobacterium</taxon>
    </lineage>
</organism>
<evidence type="ECO:0000256" key="1">
    <source>
        <dbReference type="SAM" id="SignalP"/>
    </source>
</evidence>
<dbReference type="SUPFAM" id="SSF49299">
    <property type="entry name" value="PKD domain"/>
    <property type="match status" value="1"/>
</dbReference>
<feature type="signal peptide" evidence="1">
    <location>
        <begin position="1"/>
        <end position="21"/>
    </location>
</feature>
<accession>A0ABW9Z7K0</accession>
<dbReference type="Gene3D" id="2.60.40.10">
    <property type="entry name" value="Immunoglobulins"/>
    <property type="match status" value="2"/>
</dbReference>
<dbReference type="InterPro" id="IPR013783">
    <property type="entry name" value="Ig-like_fold"/>
</dbReference>
<keyword evidence="4" id="KW-1185">Reference proteome</keyword>
<dbReference type="Proteomes" id="UP000798602">
    <property type="component" value="Unassembled WGS sequence"/>
</dbReference>
<proteinExistence type="predicted"/>
<comment type="caution">
    <text evidence="3">The sequence shown here is derived from an EMBL/GenBank/DDBJ whole genome shotgun (WGS) entry which is preliminary data.</text>
</comment>
<feature type="chain" id="PRO_5046089156" evidence="1">
    <location>
        <begin position="22"/>
        <end position="846"/>
    </location>
</feature>
<keyword evidence="1" id="KW-0732">Signal</keyword>
<dbReference type="InterPro" id="IPR035986">
    <property type="entry name" value="PKD_dom_sf"/>
</dbReference>
<dbReference type="RefSeq" id="WP_166536675.1">
    <property type="nucleotide sequence ID" value="NZ_JAABLM010000006.1"/>
</dbReference>
<dbReference type="InterPro" id="IPR044023">
    <property type="entry name" value="Ig_7"/>
</dbReference>
<sequence length="846" mass="89507">MKLLYFFAAFLLLFSSSNTFAQRNPPKGDYKTFNKKVLDNQQTFATQACNSNTTICQSGVAGPFNFEASVPNFHRGCQIGEEGAFKFAFILLNISTNGPLNLLVEGDGGFGYLDVLIFNIPDGEIPCNAIINPANMLSCNYAANEGGCVQFGNSFPCNSPVSAPMVTAGSQLMVVVQDYSNANSSFTIQLGPGAQTAPPDATIDPVAPICQNNGLVTLTAGTNGGLWSGPGVSPEGIFDPATAGIGIHTINYSVGIAPCDANASTTIEVLEAPIANFSFNNAAICATQTLELLGTAVPTATYLWTGPDGWTSTLLNPVRPNIAASMSGFYTFEVTLPNGCSETASQNLMLDPNSIVITQNITANLDASGNVTISPNQIDNGSTNSCGITNRQLDRDTFSCADLGDNTVTLTITAANGNVSTATAVVTVVDNISPVSLTQNINVVLDAAGQATIIPSQIDAGSNDNCGIVALTLDKDTFSCADIGNNTVTLTTTDNAGNNSSATAIVNVSENTPPIAIAQNINVTLNTDGVAVVTPADIDNGSSDNCAISSMTISQENFSCLHIGINNITLTVTDISGNTTTASATVTVEPIPLPTTSNTTQEFCRVNMPTVADLTVNEPNVRFFSTSDSTVPFPPETPLYSQTYYAAFVFGTCVGENRLPITVIISDTNPPTALTTQEFCLELNPTVADLVANESSIVWYDVSENGTALASSETLQNNTLYYAAQIENGCESSQRLEVLAVVNECDVFVHNAVTPNNDGRNDYFSIRNIEKHPENNLQIFNRYGSLVFETKNYGTHNNYFKGIANKGPNVATGTQLLPHGTYFYIFNYIGIDGISKSKSGYLHLTY</sequence>
<dbReference type="InterPro" id="IPR026341">
    <property type="entry name" value="T9SS_type_B"/>
</dbReference>
<evidence type="ECO:0000313" key="4">
    <source>
        <dbReference type="Proteomes" id="UP000798602"/>
    </source>
</evidence>
<evidence type="ECO:0000313" key="3">
    <source>
        <dbReference type="EMBL" id="NBL64847.1"/>
    </source>
</evidence>
<name>A0ABW9Z7K0_9FLAO</name>